<dbReference type="Pfam" id="PF00905">
    <property type="entry name" value="Transpeptidase"/>
    <property type="match status" value="1"/>
</dbReference>
<keyword evidence="8" id="KW-1133">Transmembrane helix</keyword>
<evidence type="ECO:0000256" key="3">
    <source>
        <dbReference type="ARBA" id="ARBA00007171"/>
    </source>
</evidence>
<feature type="domain" description="Penicillin-binding protein transpeptidase" evidence="11">
    <location>
        <begin position="339"/>
        <end position="653"/>
    </location>
</feature>
<dbReference type="Gene3D" id="3.40.710.10">
    <property type="entry name" value="DD-peptidase/beta-lactamase superfamily"/>
    <property type="match status" value="1"/>
</dbReference>
<dbReference type="InterPro" id="IPR050515">
    <property type="entry name" value="Beta-lactam/transpept"/>
</dbReference>
<keyword evidence="10" id="KW-0961">Cell wall biogenesis/degradation</keyword>
<dbReference type="PANTHER" id="PTHR30627">
    <property type="entry name" value="PEPTIDOGLYCAN D,D-TRANSPEPTIDASE"/>
    <property type="match status" value="1"/>
</dbReference>
<evidence type="ECO:0000256" key="8">
    <source>
        <dbReference type="ARBA" id="ARBA00022989"/>
    </source>
</evidence>
<dbReference type="GO" id="GO:0008658">
    <property type="term" value="F:penicillin binding"/>
    <property type="evidence" value="ECO:0007669"/>
    <property type="project" value="InterPro"/>
</dbReference>
<evidence type="ECO:0000313" key="13">
    <source>
        <dbReference type="EMBL" id="VYT22837.1"/>
    </source>
</evidence>
<dbReference type="InterPro" id="IPR005311">
    <property type="entry name" value="PBP_dimer"/>
</dbReference>
<evidence type="ECO:0000256" key="4">
    <source>
        <dbReference type="ARBA" id="ARBA00022475"/>
    </source>
</evidence>
<dbReference type="GO" id="GO:0008360">
    <property type="term" value="P:regulation of cell shape"/>
    <property type="evidence" value="ECO:0007669"/>
    <property type="project" value="UniProtKB-KW"/>
</dbReference>
<evidence type="ECO:0000256" key="6">
    <source>
        <dbReference type="ARBA" id="ARBA00022960"/>
    </source>
</evidence>
<dbReference type="AlphaFoldDB" id="A0A6N2UZV3"/>
<organism evidence="13">
    <name type="scientific">uncultured Anaerotruncus sp</name>
    <dbReference type="NCBI Taxonomy" id="905011"/>
    <lineage>
        <taxon>Bacteria</taxon>
        <taxon>Bacillati</taxon>
        <taxon>Bacillota</taxon>
        <taxon>Clostridia</taxon>
        <taxon>Eubacteriales</taxon>
        <taxon>Oscillospiraceae</taxon>
        <taxon>Anaerotruncus</taxon>
        <taxon>environmental samples</taxon>
    </lineage>
</organism>
<dbReference type="GO" id="GO:0071972">
    <property type="term" value="F:peptidoglycan L,D-transpeptidase activity"/>
    <property type="evidence" value="ECO:0007669"/>
    <property type="project" value="TreeGrafter"/>
</dbReference>
<evidence type="ECO:0000259" key="12">
    <source>
        <dbReference type="Pfam" id="PF03717"/>
    </source>
</evidence>
<dbReference type="GO" id="GO:0009252">
    <property type="term" value="P:peptidoglycan biosynthetic process"/>
    <property type="evidence" value="ECO:0007669"/>
    <property type="project" value="UniProtKB-KW"/>
</dbReference>
<keyword evidence="4" id="KW-1003">Cell membrane</keyword>
<dbReference type="Pfam" id="PF03717">
    <property type="entry name" value="PBP_dimer"/>
    <property type="match status" value="1"/>
</dbReference>
<keyword evidence="6" id="KW-0133">Cell shape</keyword>
<evidence type="ECO:0000256" key="9">
    <source>
        <dbReference type="ARBA" id="ARBA00023136"/>
    </source>
</evidence>
<dbReference type="SUPFAM" id="SSF56519">
    <property type="entry name" value="Penicillin binding protein dimerisation domain"/>
    <property type="match status" value="1"/>
</dbReference>
<comment type="subcellular location">
    <subcellularLocation>
        <location evidence="2">Cell membrane</location>
    </subcellularLocation>
    <subcellularLocation>
        <location evidence="1">Membrane</location>
        <topology evidence="1">Single-pass membrane protein</topology>
    </subcellularLocation>
</comment>
<reference evidence="13" key="1">
    <citation type="submission" date="2019-11" db="EMBL/GenBank/DDBJ databases">
        <authorList>
            <person name="Feng L."/>
        </authorList>
    </citation>
    <scope>NUCLEOTIDE SEQUENCE</scope>
    <source>
        <strain evidence="13">AundefinedLFYP135</strain>
    </source>
</reference>
<evidence type="ECO:0000256" key="2">
    <source>
        <dbReference type="ARBA" id="ARBA00004236"/>
    </source>
</evidence>
<dbReference type="EMBL" id="CACRSL010000005">
    <property type="protein sequence ID" value="VYT22837.1"/>
    <property type="molecule type" value="Genomic_DNA"/>
</dbReference>
<evidence type="ECO:0000259" key="11">
    <source>
        <dbReference type="Pfam" id="PF00905"/>
    </source>
</evidence>
<dbReference type="PANTHER" id="PTHR30627:SF2">
    <property type="entry name" value="PEPTIDOGLYCAN D,D-TRANSPEPTIDASE MRDA"/>
    <property type="match status" value="1"/>
</dbReference>
<evidence type="ECO:0000256" key="1">
    <source>
        <dbReference type="ARBA" id="ARBA00004167"/>
    </source>
</evidence>
<dbReference type="InterPro" id="IPR012338">
    <property type="entry name" value="Beta-lactam/transpept-like"/>
</dbReference>
<dbReference type="Gene3D" id="3.90.1310.10">
    <property type="entry name" value="Penicillin-binding protein 2a (Domain 2)"/>
    <property type="match status" value="1"/>
</dbReference>
<gene>
    <name evidence="13" type="primary">penA</name>
    <name evidence="13" type="ORF">AULFYP135_02150</name>
</gene>
<keyword evidence="5" id="KW-0812">Transmembrane</keyword>
<comment type="similarity">
    <text evidence="3">Belongs to the transpeptidase family.</text>
</comment>
<keyword evidence="9" id="KW-0472">Membrane</keyword>
<proteinExistence type="inferred from homology"/>
<dbReference type="SUPFAM" id="SSF56601">
    <property type="entry name" value="beta-lactamase/transpeptidase-like"/>
    <property type="match status" value="1"/>
</dbReference>
<dbReference type="Gene3D" id="1.10.10.1230">
    <property type="entry name" value="Penicillin-binding protein, N-terminal non-catalytic domain, head sub-domain"/>
    <property type="match status" value="1"/>
</dbReference>
<dbReference type="InterPro" id="IPR036138">
    <property type="entry name" value="PBP_dimer_sf"/>
</dbReference>
<dbReference type="InterPro" id="IPR001460">
    <property type="entry name" value="PCN-bd_Tpept"/>
</dbReference>
<dbReference type="GO" id="GO:0071555">
    <property type="term" value="P:cell wall organization"/>
    <property type="evidence" value="ECO:0007669"/>
    <property type="project" value="UniProtKB-KW"/>
</dbReference>
<evidence type="ECO:0000256" key="7">
    <source>
        <dbReference type="ARBA" id="ARBA00022984"/>
    </source>
</evidence>
<feature type="domain" description="Penicillin-binding protein dimerisation" evidence="12">
    <location>
        <begin position="53"/>
        <end position="289"/>
    </location>
</feature>
<keyword evidence="7" id="KW-0573">Peptidoglycan synthesis</keyword>
<name>A0A6N2UZV3_9FIRM</name>
<sequence length="672" mass="74413">MKLSTQRSRVMLLSAALGVVLFIYIIRLMQLQIVQGEEYYAMVNRGTERSQVVEAARGEITDRYGRPFAVNRVGWNIVLDRAFLEKGRENETILKVINMLEETGESWIDNLPITEAAPFQFKEGYEAEVARLKKFAGVGESATVDDVLYWLTTERFHLEEYAPEDARKIAGVRYEMEQRGFSISTPYTFAEDISITTATKIKERGFELPGVDIQESAVREYVNDDLAPHIIGRIGPIYAEEYQDLKDKGYAMNGVIGKEGIEKQFEDQLRGQNGTRQIYLNSQGNVVEVTEGKTPVPGNTIMLTLDQKLQQVAKDALIQEIQLLNATAPVGQGREADAGAVAAIDVKTGEVLVLLSWPDYHLTTYNQDFSDLLKDERNPMFNRALMGEYTPGSIFKPTVATAALASGEIDESSTVFCGMKYTFFDDYQPGCLSFHRDINVITALQKSCNIFFYDVGRRIGIDRINYYASSFGMGQPTGIELPERVGRLSSPEFSKSVGETWTGGNVIQAAIGQKDTKLTPLQMANYTATLANDGKRMEVSIIKAVKDYTREETYQEHTPSIRQQVDASQEVFDVVRRGMIAASGAGGTSSATFGNYPISVASKTGTPETHQFPNSTFIAYAPADDPQIAVAVVIEKGWHGYTGAPVAKAIFDEYFSLNATPAQVPPKGELLP</sequence>
<dbReference type="GO" id="GO:0005886">
    <property type="term" value="C:plasma membrane"/>
    <property type="evidence" value="ECO:0007669"/>
    <property type="project" value="UniProtKB-SubCell"/>
</dbReference>
<accession>A0A6N2UZV3</accession>
<protein>
    <submittedName>
        <fullName evidence="13">Penicillin-binding protein 2B</fullName>
    </submittedName>
</protein>
<evidence type="ECO:0000256" key="10">
    <source>
        <dbReference type="ARBA" id="ARBA00023316"/>
    </source>
</evidence>
<evidence type="ECO:0000256" key="5">
    <source>
        <dbReference type="ARBA" id="ARBA00022692"/>
    </source>
</evidence>